<evidence type="ECO:0000313" key="11">
    <source>
        <dbReference type="EMBL" id="CAH2097896.1"/>
    </source>
</evidence>
<keyword evidence="5 9" id="KW-0812">Transmembrane</keyword>
<accession>A0AAU9UJ25</accession>
<feature type="transmembrane region" description="Helical" evidence="9">
    <location>
        <begin position="166"/>
        <end position="187"/>
    </location>
</feature>
<keyword evidence="3" id="KW-1003">Cell membrane</keyword>
<feature type="transmembrane region" description="Helical" evidence="9">
    <location>
        <begin position="83"/>
        <end position="103"/>
    </location>
</feature>
<dbReference type="InterPro" id="IPR003663">
    <property type="entry name" value="Sugar/inositol_transpt"/>
</dbReference>
<name>A0AAU9UJ25_EUPED</name>
<evidence type="ECO:0000313" key="12">
    <source>
        <dbReference type="Proteomes" id="UP001153954"/>
    </source>
</evidence>
<comment type="subcellular location">
    <subcellularLocation>
        <location evidence="1">Cell membrane</location>
        <topology evidence="1">Multi-pass membrane protein</topology>
    </subcellularLocation>
</comment>
<organism evidence="11 12">
    <name type="scientific">Euphydryas editha</name>
    <name type="common">Edith's checkerspot</name>
    <dbReference type="NCBI Taxonomy" id="104508"/>
    <lineage>
        <taxon>Eukaryota</taxon>
        <taxon>Metazoa</taxon>
        <taxon>Ecdysozoa</taxon>
        <taxon>Arthropoda</taxon>
        <taxon>Hexapoda</taxon>
        <taxon>Insecta</taxon>
        <taxon>Pterygota</taxon>
        <taxon>Neoptera</taxon>
        <taxon>Endopterygota</taxon>
        <taxon>Lepidoptera</taxon>
        <taxon>Glossata</taxon>
        <taxon>Ditrysia</taxon>
        <taxon>Papilionoidea</taxon>
        <taxon>Nymphalidae</taxon>
        <taxon>Nymphalinae</taxon>
        <taxon>Euphydryas</taxon>
    </lineage>
</organism>
<dbReference type="PROSITE" id="PS50850">
    <property type="entry name" value="MFS"/>
    <property type="match status" value="1"/>
</dbReference>
<gene>
    <name evidence="11" type="ORF">EEDITHA_LOCUS13068</name>
</gene>
<feature type="transmembrane region" description="Helical" evidence="9">
    <location>
        <begin position="54"/>
        <end position="76"/>
    </location>
</feature>
<feature type="transmembrane region" description="Helical" evidence="9">
    <location>
        <begin position="255"/>
        <end position="274"/>
    </location>
</feature>
<dbReference type="EMBL" id="CAKOGL010000018">
    <property type="protein sequence ID" value="CAH2097896.1"/>
    <property type="molecule type" value="Genomic_DNA"/>
</dbReference>
<feature type="transmembrane region" description="Helical" evidence="9">
    <location>
        <begin position="355"/>
        <end position="378"/>
    </location>
</feature>
<dbReference type="PANTHER" id="PTHR48021">
    <property type="match status" value="1"/>
</dbReference>
<dbReference type="InterPro" id="IPR005828">
    <property type="entry name" value="MFS_sugar_transport-like"/>
</dbReference>
<dbReference type="PROSITE" id="PS00216">
    <property type="entry name" value="SUGAR_TRANSPORT_1"/>
    <property type="match status" value="1"/>
</dbReference>
<dbReference type="PROSITE" id="PS00217">
    <property type="entry name" value="SUGAR_TRANSPORT_2"/>
    <property type="match status" value="1"/>
</dbReference>
<evidence type="ECO:0000256" key="8">
    <source>
        <dbReference type="ARBA" id="ARBA00023180"/>
    </source>
</evidence>
<evidence type="ECO:0000256" key="5">
    <source>
        <dbReference type="ARBA" id="ARBA00022692"/>
    </source>
</evidence>
<feature type="transmembrane region" description="Helical" evidence="9">
    <location>
        <begin position="390"/>
        <end position="410"/>
    </location>
</feature>
<dbReference type="Gene3D" id="1.20.1250.20">
    <property type="entry name" value="MFS general substrate transporter like domains"/>
    <property type="match status" value="1"/>
</dbReference>
<keyword evidence="6 9" id="KW-1133">Transmembrane helix</keyword>
<evidence type="ECO:0000259" key="10">
    <source>
        <dbReference type="PROSITE" id="PS50850"/>
    </source>
</evidence>
<dbReference type="PANTHER" id="PTHR48021:SF33">
    <property type="entry name" value="AT22075P-RELATED"/>
    <property type="match status" value="1"/>
</dbReference>
<feature type="domain" description="Major facilitator superfamily (MFS) profile" evidence="10">
    <location>
        <begin position="13"/>
        <end position="444"/>
    </location>
</feature>
<keyword evidence="8" id="KW-0325">Glycoprotein</keyword>
<evidence type="ECO:0000256" key="3">
    <source>
        <dbReference type="ARBA" id="ARBA00022475"/>
    </source>
</evidence>
<feature type="transmembrane region" description="Helical" evidence="9">
    <location>
        <begin position="142"/>
        <end position="160"/>
    </location>
</feature>
<evidence type="ECO:0000256" key="1">
    <source>
        <dbReference type="ARBA" id="ARBA00004651"/>
    </source>
</evidence>
<sequence length="455" mass="49855">MPFKRHQSATLSKPACANATLFAYGIEYGWISPTTKILQSDASPTGYPLSDNSVAWIASSMSMSAIFGVSLYSYIADTYGRKIGVILIAIPEAISWIIKLCYASTATLIIARLFSGLAAGGCYIIVPMYVKEISQDDIRGILGTFIMLMQTAGILVIYLLGAYLDYFTVVIVALILPIVTCCLLIKAPESPAYLVKRGKIEEATRTVALLRGLDEDDKIIANIVERMKNEDAHFKSLPKLSIAQILRDKTWRRDFILIIVTFLFHGLNGAYAIVTYASTILISTGVKFDINPEIQAFSFPIVMIIGSIALAIVIERFGRRPLLIGSFLISAIAMTTIAMLMIIQQQGGSVPSWLPVAAIILSVAMYGAGISTLPYIIMTEMFSFQIRAKVMGVVVTFAWFLSFLLVTIYAPMTNTLGQYSPFIFYAVINLTGAVFTMAFLPETKGKGEVEIHQLG</sequence>
<dbReference type="FunFam" id="1.20.1250.20:FF:000218">
    <property type="entry name" value="facilitated trehalose transporter Tret1"/>
    <property type="match status" value="1"/>
</dbReference>
<feature type="transmembrane region" description="Helical" evidence="9">
    <location>
        <begin position="109"/>
        <end position="130"/>
    </location>
</feature>
<proteinExistence type="predicted"/>
<protein>
    <recommendedName>
        <fullName evidence="10">Major facilitator superfamily (MFS) profile domain-containing protein</fullName>
    </recommendedName>
</protein>
<dbReference type="InterPro" id="IPR050549">
    <property type="entry name" value="MFS_Trehalose_Transporter"/>
</dbReference>
<reference evidence="11" key="1">
    <citation type="submission" date="2022-03" db="EMBL/GenBank/DDBJ databases">
        <authorList>
            <person name="Tunstrom K."/>
        </authorList>
    </citation>
    <scope>NUCLEOTIDE SEQUENCE</scope>
</reference>
<comment type="caution">
    <text evidence="11">The sequence shown here is derived from an EMBL/GenBank/DDBJ whole genome shotgun (WGS) entry which is preliminary data.</text>
</comment>
<feature type="transmembrane region" description="Helical" evidence="9">
    <location>
        <begin position="422"/>
        <end position="440"/>
    </location>
</feature>
<keyword evidence="4" id="KW-0762">Sugar transport</keyword>
<dbReference type="Proteomes" id="UP001153954">
    <property type="component" value="Unassembled WGS sequence"/>
</dbReference>
<dbReference type="SUPFAM" id="SSF103473">
    <property type="entry name" value="MFS general substrate transporter"/>
    <property type="match status" value="1"/>
</dbReference>
<evidence type="ECO:0000256" key="4">
    <source>
        <dbReference type="ARBA" id="ARBA00022597"/>
    </source>
</evidence>
<dbReference type="GO" id="GO:0005886">
    <property type="term" value="C:plasma membrane"/>
    <property type="evidence" value="ECO:0007669"/>
    <property type="project" value="UniProtKB-SubCell"/>
</dbReference>
<dbReference type="InterPro" id="IPR036259">
    <property type="entry name" value="MFS_trans_sf"/>
</dbReference>
<evidence type="ECO:0000256" key="2">
    <source>
        <dbReference type="ARBA" id="ARBA00022448"/>
    </source>
</evidence>
<dbReference type="InterPro" id="IPR020846">
    <property type="entry name" value="MFS_dom"/>
</dbReference>
<feature type="transmembrane region" description="Helical" evidence="9">
    <location>
        <begin position="321"/>
        <end position="343"/>
    </location>
</feature>
<keyword evidence="2" id="KW-0813">Transport</keyword>
<keyword evidence="7 9" id="KW-0472">Membrane</keyword>
<feature type="transmembrane region" description="Helical" evidence="9">
    <location>
        <begin position="294"/>
        <end position="314"/>
    </location>
</feature>
<evidence type="ECO:0000256" key="9">
    <source>
        <dbReference type="SAM" id="Phobius"/>
    </source>
</evidence>
<evidence type="ECO:0000256" key="6">
    <source>
        <dbReference type="ARBA" id="ARBA00022989"/>
    </source>
</evidence>
<dbReference type="GO" id="GO:0022857">
    <property type="term" value="F:transmembrane transporter activity"/>
    <property type="evidence" value="ECO:0007669"/>
    <property type="project" value="InterPro"/>
</dbReference>
<keyword evidence="12" id="KW-1185">Reference proteome</keyword>
<dbReference type="Pfam" id="PF00083">
    <property type="entry name" value="Sugar_tr"/>
    <property type="match status" value="1"/>
</dbReference>
<dbReference type="InterPro" id="IPR005829">
    <property type="entry name" value="Sugar_transporter_CS"/>
</dbReference>
<evidence type="ECO:0000256" key="7">
    <source>
        <dbReference type="ARBA" id="ARBA00023136"/>
    </source>
</evidence>
<dbReference type="PRINTS" id="PR00171">
    <property type="entry name" value="SUGRTRNSPORT"/>
</dbReference>
<dbReference type="AlphaFoldDB" id="A0AAU9UJ25"/>